<keyword evidence="4" id="KW-1185">Reference proteome</keyword>
<evidence type="ECO:0000313" key="3">
    <source>
        <dbReference type="EMBL" id="AIJ26102.1"/>
    </source>
</evidence>
<dbReference type="Proteomes" id="UP000062973">
    <property type="component" value="Chromosome"/>
</dbReference>
<comment type="similarity">
    <text evidence="1">Belongs to the short-chain dehydrogenases/reductases (SDR) family.</text>
</comment>
<dbReference type="Pfam" id="PF00106">
    <property type="entry name" value="adh_short"/>
    <property type="match status" value="1"/>
</dbReference>
<dbReference type="SUPFAM" id="SSF51735">
    <property type="entry name" value="NAD(P)-binding Rossmann-fold domains"/>
    <property type="match status" value="1"/>
</dbReference>
<dbReference type="InterPro" id="IPR002347">
    <property type="entry name" value="SDR_fam"/>
</dbReference>
<dbReference type="Gene3D" id="3.40.50.720">
    <property type="entry name" value="NAD(P)-binding Rossmann-like Domain"/>
    <property type="match status" value="1"/>
</dbReference>
<dbReference type="PRINTS" id="PR00081">
    <property type="entry name" value="GDHRDH"/>
</dbReference>
<proteinExistence type="inferred from homology"/>
<name>A0A076N7X6_AMYME</name>
<organism evidence="3 4">
    <name type="scientific">Amycolatopsis methanolica 239</name>
    <dbReference type="NCBI Taxonomy" id="1068978"/>
    <lineage>
        <taxon>Bacteria</taxon>
        <taxon>Bacillati</taxon>
        <taxon>Actinomycetota</taxon>
        <taxon>Actinomycetes</taxon>
        <taxon>Pseudonocardiales</taxon>
        <taxon>Pseudonocardiaceae</taxon>
        <taxon>Amycolatopsis</taxon>
        <taxon>Amycolatopsis methanolica group</taxon>
    </lineage>
</organism>
<protein>
    <submittedName>
        <fullName evidence="3">Short-chain dehydrogenase/reductase SDR</fullName>
    </submittedName>
</protein>
<reference evidence="3 4" key="1">
    <citation type="submission" date="2014-07" db="EMBL/GenBank/DDBJ databases">
        <title>Whole Genome Sequence of the Amycolatopsis methanolica 239.</title>
        <authorList>
            <person name="Tang B."/>
        </authorList>
    </citation>
    <scope>NUCLEOTIDE SEQUENCE [LARGE SCALE GENOMIC DNA]</scope>
    <source>
        <strain evidence="3 4">239</strain>
    </source>
</reference>
<dbReference type="PATRIC" id="fig|1068978.7.peg.6453"/>
<evidence type="ECO:0000256" key="1">
    <source>
        <dbReference type="ARBA" id="ARBA00006484"/>
    </source>
</evidence>
<sequence length="116" mass="11864">MGEPQKVALVTGAKKGSGRGVAEQLAELGMTVLVGGRTRGARREAAAAISGHAITLDATVAAGVRRAARQIKDRFGRLDVLVNHAASLTLTSDPDEPFAALLPSAAYGPSKTACAR</sequence>
<dbReference type="PANTHER" id="PTHR43669:SF3">
    <property type="entry name" value="ALCOHOL DEHYDROGENASE, PUTATIVE (AFU_ORTHOLOGUE AFUA_3G03445)-RELATED"/>
    <property type="match status" value="1"/>
</dbReference>
<dbReference type="PANTHER" id="PTHR43669">
    <property type="entry name" value="5-KETO-D-GLUCONATE 5-REDUCTASE"/>
    <property type="match status" value="1"/>
</dbReference>
<dbReference type="KEGG" id="amq:AMETH_6010"/>
<dbReference type="InterPro" id="IPR036291">
    <property type="entry name" value="NAD(P)-bd_dom_sf"/>
</dbReference>
<evidence type="ECO:0000256" key="2">
    <source>
        <dbReference type="ARBA" id="ARBA00023002"/>
    </source>
</evidence>
<dbReference type="eggNOG" id="COG1028">
    <property type="taxonomic scope" value="Bacteria"/>
</dbReference>
<dbReference type="STRING" id="1068978.AMETH_6010"/>
<dbReference type="HOGENOM" id="CLU_2091672_0_0_11"/>
<gene>
    <name evidence="3" type="primary">fabG</name>
    <name evidence="3" type="ORF">AMETH_6010</name>
</gene>
<evidence type="ECO:0000313" key="4">
    <source>
        <dbReference type="Proteomes" id="UP000062973"/>
    </source>
</evidence>
<dbReference type="RefSeq" id="WP_017984940.1">
    <property type="nucleotide sequence ID" value="NZ_AQUL01000001.1"/>
</dbReference>
<dbReference type="EMBL" id="CP009110">
    <property type="protein sequence ID" value="AIJ26102.1"/>
    <property type="molecule type" value="Genomic_DNA"/>
</dbReference>
<dbReference type="GO" id="GO:0016491">
    <property type="term" value="F:oxidoreductase activity"/>
    <property type="evidence" value="ECO:0007669"/>
    <property type="project" value="UniProtKB-KW"/>
</dbReference>
<keyword evidence="2" id="KW-0560">Oxidoreductase</keyword>
<accession>A0A076N7X6</accession>
<dbReference type="AlphaFoldDB" id="A0A076N7X6"/>